<evidence type="ECO:0000256" key="6">
    <source>
        <dbReference type="ARBA" id="ARBA00022989"/>
    </source>
</evidence>
<evidence type="ECO:0000313" key="10">
    <source>
        <dbReference type="Proteomes" id="UP001431784"/>
    </source>
</evidence>
<keyword evidence="7 8" id="KW-0472">Membrane</keyword>
<comment type="similarity">
    <text evidence="2 8">Belongs to the 4-toluene sulfonate uptake permease (TSUP) (TC 2.A.102) family.</text>
</comment>
<dbReference type="Proteomes" id="UP001431784">
    <property type="component" value="Unassembled WGS sequence"/>
</dbReference>
<sequence>MILRVHSCRWGNSFVLSIVLAILAVALGGIMKGAIGAGVPIIAAPALTMIFGVQTAVAILVVPNLLSNVWQAWFYRDRALSRRFLVLFAGGGMLGVVFGTYLLASLPQETLSLLVAFAVLGYILLRVARPGWILDRARADRLSGVAGVLGGMLQGATGISAPASVTFLNAMRLPREAFIATISIFFVAMTALQIPALWSVGIMTGERLVMGFIALGIVFLFMPIGTWLGRRTSPKVFDITMLVVLGVIAAKILFEAVF</sequence>
<dbReference type="InterPro" id="IPR052017">
    <property type="entry name" value="TSUP"/>
</dbReference>
<dbReference type="PANTHER" id="PTHR30269:SF32">
    <property type="entry name" value="MEMBRANE TRANSPORTER PROTEIN-RELATED"/>
    <property type="match status" value="1"/>
</dbReference>
<dbReference type="RefSeq" id="WP_274352734.1">
    <property type="nucleotide sequence ID" value="NZ_JAQZSM010000012.1"/>
</dbReference>
<keyword evidence="6 8" id="KW-1133">Transmembrane helix</keyword>
<evidence type="ECO:0000256" key="5">
    <source>
        <dbReference type="ARBA" id="ARBA00022692"/>
    </source>
</evidence>
<comment type="subcellular location">
    <subcellularLocation>
        <location evidence="1 8">Cell membrane</location>
        <topology evidence="1 8">Multi-pass membrane protein</topology>
    </subcellularLocation>
</comment>
<name>A0ABT5TAF8_9RHOB</name>
<gene>
    <name evidence="9" type="ORF">PUT78_13190</name>
</gene>
<dbReference type="InterPro" id="IPR002781">
    <property type="entry name" value="TM_pro_TauE-like"/>
</dbReference>
<protein>
    <recommendedName>
        <fullName evidence="8">Probable membrane transporter protein</fullName>
    </recommendedName>
</protein>
<feature type="transmembrane region" description="Helical" evidence="8">
    <location>
        <begin position="41"/>
        <end position="63"/>
    </location>
</feature>
<comment type="caution">
    <text evidence="9">The sequence shown here is derived from an EMBL/GenBank/DDBJ whole genome shotgun (WGS) entry which is preliminary data.</text>
</comment>
<evidence type="ECO:0000256" key="3">
    <source>
        <dbReference type="ARBA" id="ARBA00022448"/>
    </source>
</evidence>
<dbReference type="Pfam" id="PF01925">
    <property type="entry name" value="TauE"/>
    <property type="match status" value="1"/>
</dbReference>
<feature type="transmembrane region" description="Helical" evidence="8">
    <location>
        <begin position="110"/>
        <end position="128"/>
    </location>
</feature>
<organism evidence="9 10">
    <name type="scientific">Roseinatronobacter alkalisoli</name>
    <dbReference type="NCBI Taxonomy" id="3028235"/>
    <lineage>
        <taxon>Bacteria</taxon>
        <taxon>Pseudomonadati</taxon>
        <taxon>Pseudomonadota</taxon>
        <taxon>Alphaproteobacteria</taxon>
        <taxon>Rhodobacterales</taxon>
        <taxon>Paracoccaceae</taxon>
        <taxon>Roseinatronobacter</taxon>
    </lineage>
</organism>
<dbReference type="EMBL" id="JAQZSM010000012">
    <property type="protein sequence ID" value="MDD7972054.1"/>
    <property type="molecule type" value="Genomic_DNA"/>
</dbReference>
<evidence type="ECO:0000256" key="7">
    <source>
        <dbReference type="ARBA" id="ARBA00023136"/>
    </source>
</evidence>
<keyword evidence="3" id="KW-0813">Transport</keyword>
<evidence type="ECO:0000313" key="9">
    <source>
        <dbReference type="EMBL" id="MDD7972054.1"/>
    </source>
</evidence>
<keyword evidence="10" id="KW-1185">Reference proteome</keyword>
<feature type="transmembrane region" description="Helical" evidence="8">
    <location>
        <begin position="84"/>
        <end position="104"/>
    </location>
</feature>
<keyword evidence="5 8" id="KW-0812">Transmembrane</keyword>
<evidence type="ECO:0000256" key="2">
    <source>
        <dbReference type="ARBA" id="ARBA00009142"/>
    </source>
</evidence>
<proteinExistence type="inferred from homology"/>
<keyword evidence="4 8" id="KW-1003">Cell membrane</keyword>
<dbReference type="PANTHER" id="PTHR30269">
    <property type="entry name" value="TRANSMEMBRANE PROTEIN YFCA"/>
    <property type="match status" value="1"/>
</dbReference>
<reference evidence="9" key="1">
    <citation type="submission" date="2023-02" db="EMBL/GenBank/DDBJ databases">
        <title>Description of Roseinatronobacter alkalisoli sp. nov., an alkaliphilic bacerium isolated from soda soil.</title>
        <authorList>
            <person name="Wei W."/>
        </authorList>
    </citation>
    <scope>NUCLEOTIDE SEQUENCE</scope>
    <source>
        <strain evidence="9">HJB301</strain>
    </source>
</reference>
<evidence type="ECO:0000256" key="4">
    <source>
        <dbReference type="ARBA" id="ARBA00022475"/>
    </source>
</evidence>
<feature type="transmembrane region" description="Helical" evidence="8">
    <location>
        <begin position="208"/>
        <end position="229"/>
    </location>
</feature>
<feature type="transmembrane region" description="Helical" evidence="8">
    <location>
        <begin position="236"/>
        <end position="254"/>
    </location>
</feature>
<feature type="transmembrane region" description="Helical" evidence="8">
    <location>
        <begin position="12"/>
        <end position="35"/>
    </location>
</feature>
<accession>A0ABT5TAF8</accession>
<evidence type="ECO:0000256" key="8">
    <source>
        <dbReference type="RuleBase" id="RU363041"/>
    </source>
</evidence>
<feature type="transmembrane region" description="Helical" evidence="8">
    <location>
        <begin position="177"/>
        <end position="196"/>
    </location>
</feature>
<evidence type="ECO:0000256" key="1">
    <source>
        <dbReference type="ARBA" id="ARBA00004651"/>
    </source>
</evidence>